<dbReference type="AlphaFoldDB" id="A0A061R6R8"/>
<name>A0A061R6R8_9CHLO</name>
<gene>
    <name evidence="1" type="ORF">TSPGSL018_13802</name>
</gene>
<dbReference type="EMBL" id="GBEZ01020270">
    <property type="protein sequence ID" value="JAC66385.1"/>
    <property type="molecule type" value="Transcribed_RNA"/>
</dbReference>
<feature type="non-terminal residue" evidence="1">
    <location>
        <position position="74"/>
    </location>
</feature>
<organism evidence="1">
    <name type="scientific">Tetraselmis sp. GSL018</name>
    <dbReference type="NCBI Taxonomy" id="582737"/>
    <lineage>
        <taxon>Eukaryota</taxon>
        <taxon>Viridiplantae</taxon>
        <taxon>Chlorophyta</taxon>
        <taxon>core chlorophytes</taxon>
        <taxon>Chlorodendrophyceae</taxon>
        <taxon>Chlorodendrales</taxon>
        <taxon>Chlorodendraceae</taxon>
        <taxon>Tetraselmis</taxon>
    </lineage>
</organism>
<protein>
    <submittedName>
        <fullName evidence="1">Uncharacterized protein</fullName>
    </submittedName>
</protein>
<accession>A0A061R6R8</accession>
<evidence type="ECO:0000313" key="1">
    <source>
        <dbReference type="EMBL" id="JAC66385.1"/>
    </source>
</evidence>
<proteinExistence type="predicted"/>
<sequence>FRPVTFSEMFFCNAKLVATSGSKLFRDIRLRNTLYKGVAASIAPSGHVPEPLGNVFPAGLVRRLYSGSSGTGQK</sequence>
<feature type="non-terminal residue" evidence="1">
    <location>
        <position position="1"/>
    </location>
</feature>
<reference evidence="1" key="1">
    <citation type="submission" date="2014-05" db="EMBL/GenBank/DDBJ databases">
        <title>The transcriptome of the halophilic microalga Tetraselmis sp. GSL018 isolated from the Great Salt Lake, Utah.</title>
        <authorList>
            <person name="Jinkerson R.E."/>
            <person name="D'Adamo S."/>
            <person name="Posewitz M.C."/>
        </authorList>
    </citation>
    <scope>NUCLEOTIDE SEQUENCE</scope>
    <source>
        <strain evidence="1">GSL018</strain>
    </source>
</reference>